<dbReference type="InterPro" id="IPR021994">
    <property type="entry name" value="DUF3592"/>
</dbReference>
<reference evidence="2 3" key="1">
    <citation type="submission" date="2015-03" db="EMBL/GenBank/DDBJ databases">
        <title>Genome Sequence of Kiloniella spongiae MEBiC09566, isolated from a marine sponge.</title>
        <authorList>
            <person name="Shao Z."/>
            <person name="Wang L."/>
            <person name="Li X."/>
        </authorList>
    </citation>
    <scope>NUCLEOTIDE SEQUENCE [LARGE SCALE GENOMIC DNA]</scope>
    <source>
        <strain evidence="2 3">MEBiC09566</strain>
    </source>
</reference>
<gene>
    <name evidence="2" type="ORF">WH96_04605</name>
</gene>
<dbReference type="OrthoDB" id="4750277at2"/>
<dbReference type="AlphaFoldDB" id="A0A0H2MHG5"/>
<accession>A0A0H2MHG5</accession>
<protein>
    <recommendedName>
        <fullName evidence="1">DUF3592 domain-containing protein</fullName>
    </recommendedName>
</protein>
<name>A0A0H2MHG5_9PROT</name>
<proteinExistence type="predicted"/>
<keyword evidence="3" id="KW-1185">Reference proteome</keyword>
<comment type="caution">
    <text evidence="2">The sequence shown here is derived from an EMBL/GenBank/DDBJ whole genome shotgun (WGS) entry which is preliminary data.</text>
</comment>
<evidence type="ECO:0000313" key="2">
    <source>
        <dbReference type="EMBL" id="KLN61626.1"/>
    </source>
</evidence>
<feature type="domain" description="DUF3592" evidence="1">
    <location>
        <begin position="46"/>
        <end position="112"/>
    </location>
</feature>
<evidence type="ECO:0000259" key="1">
    <source>
        <dbReference type="Pfam" id="PF12158"/>
    </source>
</evidence>
<dbReference type="Pfam" id="PF12158">
    <property type="entry name" value="DUF3592"/>
    <property type="match status" value="1"/>
</dbReference>
<organism evidence="2 3">
    <name type="scientific">Kiloniella spongiae</name>
    <dbReference type="NCBI Taxonomy" id="1489064"/>
    <lineage>
        <taxon>Bacteria</taxon>
        <taxon>Pseudomonadati</taxon>
        <taxon>Pseudomonadota</taxon>
        <taxon>Alphaproteobacteria</taxon>
        <taxon>Rhodospirillales</taxon>
        <taxon>Kiloniellaceae</taxon>
        <taxon>Kiloniella</taxon>
    </lineage>
</organism>
<sequence length="144" mass="15484">MGRPLSGGIFLVGLALYLLVNAIKSLKKLETCGSWTRINGVMTKSIVSRSKSTSNQYVFYARYDYTVGGQNYSGSRVAYYTVLDEVEVKGLGQSHCVGATVDVYYNPANPAEETLINQAKVGGKKYGEVILGCLALVVGICVIA</sequence>
<dbReference type="Proteomes" id="UP000035444">
    <property type="component" value="Unassembled WGS sequence"/>
</dbReference>
<dbReference type="EMBL" id="LAQL01000003">
    <property type="protein sequence ID" value="KLN61626.1"/>
    <property type="molecule type" value="Genomic_DNA"/>
</dbReference>
<evidence type="ECO:0000313" key="3">
    <source>
        <dbReference type="Proteomes" id="UP000035444"/>
    </source>
</evidence>